<keyword evidence="8" id="KW-0614">Plasmid</keyword>
<evidence type="ECO:0000256" key="3">
    <source>
        <dbReference type="ARBA" id="ARBA00022578"/>
    </source>
</evidence>
<dbReference type="InterPro" id="IPR008490">
    <property type="entry name" value="Transposase_InsH_N"/>
</dbReference>
<dbReference type="GO" id="GO:0003677">
    <property type="term" value="F:DNA binding"/>
    <property type="evidence" value="ECO:0007669"/>
    <property type="project" value="UniProtKB-KW"/>
</dbReference>
<evidence type="ECO:0000256" key="5">
    <source>
        <dbReference type="ARBA" id="ARBA00023172"/>
    </source>
</evidence>
<organism evidence="8">
    <name type="scientific">Capnocytophaga canimorsus</name>
    <dbReference type="NCBI Taxonomy" id="28188"/>
    <lineage>
        <taxon>Bacteria</taxon>
        <taxon>Pseudomonadati</taxon>
        <taxon>Bacteroidota</taxon>
        <taxon>Flavobacteriia</taxon>
        <taxon>Flavobacteriales</taxon>
        <taxon>Flavobacteriaceae</taxon>
        <taxon>Capnocytophaga</taxon>
    </lineage>
</organism>
<evidence type="ECO:0000256" key="4">
    <source>
        <dbReference type="ARBA" id="ARBA00023125"/>
    </source>
</evidence>
<comment type="similarity">
    <text evidence="2">Belongs to the transposase 11 family.</text>
</comment>
<proteinExistence type="inferred from homology"/>
<dbReference type="NCBIfam" id="NF033581">
    <property type="entry name" value="transpos_IS5_4"/>
    <property type="match status" value="1"/>
</dbReference>
<dbReference type="InterPro" id="IPR002559">
    <property type="entry name" value="Transposase_11"/>
</dbReference>
<dbReference type="GO" id="GO:0006313">
    <property type="term" value="P:DNA transposition"/>
    <property type="evidence" value="ECO:0007669"/>
    <property type="project" value="InterPro"/>
</dbReference>
<evidence type="ECO:0000256" key="2">
    <source>
        <dbReference type="ARBA" id="ARBA00010075"/>
    </source>
</evidence>
<dbReference type="Pfam" id="PF05598">
    <property type="entry name" value="DUF772"/>
    <property type="match status" value="1"/>
</dbReference>
<sequence>MKRTKTLSAMSFASYDVERRTRKGSFYAQVDTIIDWKPISAIIDKHYQKGLSASGEKPYDGLLLFKMLLIGMWNNLSDVKVEEHVNDSLSAMKFCGMQLEDSVPSYSVLSRFRTELTEKKAFDLLLVKSIISWKKHRIIIHQGVKVDASITQSSFHSKKPKTFEIAQDRKEDELPEEEVEKQEHFFKEVAEDGVDKEARWLKKGTKTYFGYKKQIAVDDNGLVLAVHTTAANEHDSKGLIPLLEKLDNERIKEGVFTDKGYASKANREYLKGRKSKDRIQHKAQRNKPLSKWERVFNKLISKTRWVVERTFGSQKRWFGVGVTRLKGLAKVHTQHILEAIAYNLKRSPKMEILPAFLLKKGFKKGDLIKIVPKK</sequence>
<dbReference type="PANTHER" id="PTHR35604">
    <property type="entry name" value="TRANSPOSASE INSH FOR INSERTION SEQUENCE ELEMENT IS5A-RELATED"/>
    <property type="match status" value="1"/>
</dbReference>
<dbReference type="PANTHER" id="PTHR35604:SF2">
    <property type="entry name" value="TRANSPOSASE INSH FOR INSERTION SEQUENCE ELEMENT IS5A-RELATED"/>
    <property type="match status" value="1"/>
</dbReference>
<dbReference type="AlphaFoldDB" id="B6D410"/>
<accession>B6D410</accession>
<evidence type="ECO:0000256" key="1">
    <source>
        <dbReference type="ARBA" id="ARBA00003544"/>
    </source>
</evidence>
<name>B6D410_9FLAO</name>
<evidence type="ECO:0000259" key="6">
    <source>
        <dbReference type="Pfam" id="PF01609"/>
    </source>
</evidence>
<reference evidence="8" key="1">
    <citation type="journal article" date="2008" name="Appl. Environ. Microbiol.">
        <title>Genetic tools for studying Capnocytophaga canimorsus.</title>
        <authorList>
            <person name="Mally M."/>
            <person name="Cornelis G.R."/>
        </authorList>
    </citation>
    <scope>NUCLEOTIDE SEQUENCE</scope>
    <source>
        <strain evidence="8">7</strain>
        <plasmid evidence="8">pCC7</plasmid>
    </source>
</reference>
<dbReference type="Pfam" id="PF01609">
    <property type="entry name" value="DDE_Tnp_1"/>
    <property type="match status" value="1"/>
</dbReference>
<dbReference type="RefSeq" id="WP_012552604.1">
    <property type="nucleotide sequence ID" value="NC_011336.1"/>
</dbReference>
<dbReference type="GO" id="GO:0004803">
    <property type="term" value="F:transposase activity"/>
    <property type="evidence" value="ECO:0007669"/>
    <property type="project" value="InterPro"/>
</dbReference>
<keyword evidence="4" id="KW-0238">DNA-binding</keyword>
<keyword evidence="3" id="KW-0815">Transposition</keyword>
<feature type="domain" description="Transposase InsH N-terminal" evidence="7">
    <location>
        <begin position="18"/>
        <end position="114"/>
    </location>
</feature>
<protein>
    <submittedName>
        <fullName evidence="8">Putative transposase</fullName>
    </submittedName>
</protein>
<geneLocation type="plasmid" evidence="8">
    <name>pCC7</name>
</geneLocation>
<keyword evidence="5" id="KW-0233">DNA recombination</keyword>
<comment type="function">
    <text evidence="1">Involved in the transposition of the insertion sequence IS5.</text>
</comment>
<evidence type="ECO:0000259" key="7">
    <source>
        <dbReference type="Pfam" id="PF05598"/>
    </source>
</evidence>
<dbReference type="EMBL" id="EU741249">
    <property type="protein sequence ID" value="ACI15356.1"/>
    <property type="molecule type" value="Genomic_DNA"/>
</dbReference>
<feature type="domain" description="Transposase IS4-like" evidence="6">
    <location>
        <begin position="190"/>
        <end position="344"/>
    </location>
</feature>
<evidence type="ECO:0000313" key="8">
    <source>
        <dbReference type="EMBL" id="ACI15356.1"/>
    </source>
</evidence>
<dbReference type="InterPro" id="IPR047959">
    <property type="entry name" value="Transpos_IS5"/>
</dbReference>